<keyword evidence="2" id="KW-0812">Transmembrane</keyword>
<comment type="similarity">
    <text evidence="1">Belongs to the polysaccharide synthase family.</text>
</comment>
<keyword evidence="2" id="KW-0472">Membrane</keyword>
<dbReference type="InterPro" id="IPR051203">
    <property type="entry name" value="Polysaccharide_Synthase-Rel"/>
</dbReference>
<dbReference type="Proteomes" id="UP000178820">
    <property type="component" value="Unassembled WGS sequence"/>
</dbReference>
<reference evidence="4 5" key="1">
    <citation type="journal article" date="2016" name="Nat. Commun.">
        <title>Thousands of microbial genomes shed light on interconnected biogeochemical processes in an aquifer system.</title>
        <authorList>
            <person name="Anantharaman K."/>
            <person name="Brown C.T."/>
            <person name="Hug L.A."/>
            <person name="Sharon I."/>
            <person name="Castelle C.J."/>
            <person name="Probst A.J."/>
            <person name="Thomas B.C."/>
            <person name="Singh A."/>
            <person name="Wilkins M.J."/>
            <person name="Karaoz U."/>
            <person name="Brodie E.L."/>
            <person name="Williams K.H."/>
            <person name="Hubbard S.S."/>
            <person name="Banfield J.F."/>
        </authorList>
    </citation>
    <scope>NUCLEOTIDE SEQUENCE [LARGE SCALE GENOMIC DNA]</scope>
</reference>
<dbReference type="PANTHER" id="PTHR43318:SF1">
    <property type="entry name" value="POLYSACCHARIDE BIOSYNTHESIS PROTEIN EPSC-RELATED"/>
    <property type="match status" value="1"/>
</dbReference>
<evidence type="ECO:0000313" key="4">
    <source>
        <dbReference type="EMBL" id="OGZ69859.1"/>
    </source>
</evidence>
<evidence type="ECO:0000256" key="1">
    <source>
        <dbReference type="ARBA" id="ARBA00007430"/>
    </source>
</evidence>
<feature type="transmembrane region" description="Helical" evidence="2">
    <location>
        <begin position="81"/>
        <end position="105"/>
    </location>
</feature>
<dbReference type="Gene3D" id="3.40.50.720">
    <property type="entry name" value="NAD(P)-binding Rossmann-like Domain"/>
    <property type="match status" value="2"/>
</dbReference>
<dbReference type="EMBL" id="MHOT01000001">
    <property type="protein sequence ID" value="OGZ69859.1"/>
    <property type="molecule type" value="Genomic_DNA"/>
</dbReference>
<comment type="caution">
    <text evidence="4">The sequence shown here is derived from an EMBL/GenBank/DDBJ whole genome shotgun (WGS) entry which is preliminary data.</text>
</comment>
<dbReference type="AlphaFoldDB" id="A0A1G2I5A8"/>
<dbReference type="Pfam" id="PF02719">
    <property type="entry name" value="Polysacc_synt_2"/>
    <property type="match status" value="1"/>
</dbReference>
<feature type="transmembrane region" description="Helical" evidence="2">
    <location>
        <begin position="12"/>
        <end position="35"/>
    </location>
</feature>
<dbReference type="STRING" id="1802207.A3D44_03095"/>
<feature type="domain" description="Polysaccharide biosynthesis protein CapD-like" evidence="3">
    <location>
        <begin position="293"/>
        <end position="576"/>
    </location>
</feature>
<dbReference type="PANTHER" id="PTHR43318">
    <property type="entry name" value="UDP-N-ACETYLGLUCOSAMINE 4,6-DEHYDRATASE"/>
    <property type="match status" value="1"/>
</dbReference>
<dbReference type="CDD" id="cd05237">
    <property type="entry name" value="UDP_invert_4-6DH_SDR_e"/>
    <property type="match status" value="1"/>
</dbReference>
<keyword evidence="2" id="KW-1133">Transmembrane helix</keyword>
<name>A0A1G2I5A8_9BACT</name>
<dbReference type="Pfam" id="PF13727">
    <property type="entry name" value="CoA_binding_3"/>
    <property type="match status" value="1"/>
</dbReference>
<feature type="transmembrane region" description="Helical" evidence="2">
    <location>
        <begin position="47"/>
        <end position="69"/>
    </location>
</feature>
<sequence>MFNLLKKTALKRTLFFVTTDIVFIMVSVWLAFILRFDGSIPEQYVPFLFRMIVLAIFFTIPIFYFKRLYSFSWSYVSSGELISLFFSTTLSFIFLSITIFASHYFPRFINFPRSTIFISYFLVFIFCSLTRFSKRIYLHVVGFKRMENKERTLIVGAGDAGEQILRNILSSKEGRYFPVGFLDDSPMKRKITIHGCRVLGTIFDMPEVIKNNDIKQLIIALPSANNRIVKEVIALARQAGLRKIKVAPQLHQIISGQISLKNLKDVEVEDLLGRNEITVDKKQIERLIKGKVVLITGAAGSIGSELSRQVAKFSPLLLVLLDQDETGIFNISKELQEKFPEIKIQSLVADVTDKEKIQSVFAKYKPQIVFHAAAYKHVPLMEEQSDEAVKNNVFGLENVAQASLACGAQKFIFISTDKAVNPTSVMGATKRIGEMICQVLSERQATSFISVRFGNVLNSRGSVIPIFKEQIRRGGPVEVTHPDMKRYFMLISEACSLVMQAGAMGSGGQVLVLDMGKPIKIVDLAREMIKASGFKPDEDIAIVFVGMRPGEKLFEEIMTAEEGIASTQNQKIFTAKLSAIDVVHLQKNMDILRQAVKNSDTDTIKKTIKMLIPSFTPTFTPTIADHGHTK</sequence>
<organism evidence="4 5">
    <name type="scientific">Candidatus Staskawiczbacteria bacterium RIFCSPHIGHO2_02_FULL_42_22</name>
    <dbReference type="NCBI Taxonomy" id="1802207"/>
    <lineage>
        <taxon>Bacteria</taxon>
        <taxon>Candidatus Staskawicziibacteriota</taxon>
    </lineage>
</organism>
<accession>A0A1G2I5A8</accession>
<evidence type="ECO:0000313" key="5">
    <source>
        <dbReference type="Proteomes" id="UP000178820"/>
    </source>
</evidence>
<dbReference type="SUPFAM" id="SSF51735">
    <property type="entry name" value="NAD(P)-binding Rossmann-fold domains"/>
    <property type="match status" value="2"/>
</dbReference>
<gene>
    <name evidence="4" type="ORF">A3D44_03095</name>
</gene>
<feature type="transmembrane region" description="Helical" evidence="2">
    <location>
        <begin position="111"/>
        <end position="129"/>
    </location>
</feature>
<dbReference type="InterPro" id="IPR036291">
    <property type="entry name" value="NAD(P)-bd_dom_sf"/>
</dbReference>
<evidence type="ECO:0000259" key="3">
    <source>
        <dbReference type="Pfam" id="PF02719"/>
    </source>
</evidence>
<dbReference type="InterPro" id="IPR003869">
    <property type="entry name" value="Polysac_CapD-like"/>
</dbReference>
<evidence type="ECO:0000256" key="2">
    <source>
        <dbReference type="SAM" id="Phobius"/>
    </source>
</evidence>
<protein>
    <recommendedName>
        <fullName evidence="3">Polysaccharide biosynthesis protein CapD-like domain-containing protein</fullName>
    </recommendedName>
</protein>
<proteinExistence type="inferred from homology"/>